<proteinExistence type="predicted"/>
<organism evidence="1 2">
    <name type="scientific">Roseicitreum antarcticum</name>
    <dbReference type="NCBI Taxonomy" id="564137"/>
    <lineage>
        <taxon>Bacteria</taxon>
        <taxon>Pseudomonadati</taxon>
        <taxon>Pseudomonadota</taxon>
        <taxon>Alphaproteobacteria</taxon>
        <taxon>Rhodobacterales</taxon>
        <taxon>Paracoccaceae</taxon>
        <taxon>Roseicitreum</taxon>
    </lineage>
</organism>
<sequence>MARLLADAAAQQSGTQKSSAQTEAGAAAQHIFRALPAPGVTWQQRLRRIMGDVLRGLAPLGGAPGLAGLTSATLAGVWIGFAAPAPLSALEGIVTGIAVTDAVYDATFDDPEALLLAEITPFLTAEDQDDQ</sequence>
<dbReference type="STRING" id="564137.SAMN04488238_1096"/>
<evidence type="ECO:0000313" key="2">
    <source>
        <dbReference type="Proteomes" id="UP000198539"/>
    </source>
</evidence>
<protein>
    <submittedName>
        <fullName evidence="1">Uncharacterized protein</fullName>
    </submittedName>
</protein>
<accession>A0A1H3C3M0</accession>
<reference evidence="1 2" key="1">
    <citation type="submission" date="2016-10" db="EMBL/GenBank/DDBJ databases">
        <authorList>
            <person name="de Groot N.N."/>
        </authorList>
    </citation>
    <scope>NUCLEOTIDE SEQUENCE [LARGE SCALE GENOMIC DNA]</scope>
    <source>
        <strain evidence="1 2">CGMCC 1.8894</strain>
    </source>
</reference>
<keyword evidence="2" id="KW-1185">Reference proteome</keyword>
<dbReference type="Proteomes" id="UP000198539">
    <property type="component" value="Unassembled WGS sequence"/>
</dbReference>
<gene>
    <name evidence="1" type="ORF">SAMN04488238_1096</name>
</gene>
<dbReference type="EMBL" id="FNOM01000009">
    <property type="protein sequence ID" value="SDX48772.1"/>
    <property type="molecule type" value="Genomic_DNA"/>
</dbReference>
<dbReference type="AlphaFoldDB" id="A0A1H3C3M0"/>
<name>A0A1H3C3M0_9RHOB</name>
<evidence type="ECO:0000313" key="1">
    <source>
        <dbReference type="EMBL" id="SDX48772.1"/>
    </source>
</evidence>